<reference evidence="1" key="1">
    <citation type="submission" date="2017-06" db="EMBL/GenBank/DDBJ databases">
        <authorList>
            <person name="Assis F.L."/>
            <person name="Abrahao J.S."/>
            <person name="Silva L."/>
            <person name="Khalil J.B."/>
            <person name="Rodrigues R."/>
            <person name="Silva L.S."/>
            <person name="Boratto P."/>
            <person name="Andrade M."/>
            <person name="Kroon E.G."/>
            <person name="Ribeiro B."/>
            <person name="Bergier I."/>
            <person name="Seligmann H."/>
            <person name="Ghigo E."/>
            <person name="Colson P."/>
            <person name="Levasseur A."/>
            <person name="Raoult D."/>
            <person name="Scola B.L."/>
        </authorList>
    </citation>
    <scope>NUCLEOTIDE SEQUENCE</scope>
    <source>
        <strain evidence="1">Deep ocean</strain>
    </source>
</reference>
<dbReference type="RefSeq" id="YP_010780671.1">
    <property type="nucleotide sequence ID" value="NC_075038.1"/>
</dbReference>
<reference evidence="1" key="2">
    <citation type="journal article" date="2018" name="Nat. Commun.">
        <title>Tailed giant Tupanvirus possesses the most complete translational apparatus of the known virosphere.</title>
        <authorList>
            <person name="Abrahao J."/>
            <person name="Silva L."/>
            <person name="Silva L.S."/>
            <person name="Khalil J.Y.B."/>
            <person name="Rodrigues R."/>
            <person name="Arantes T."/>
            <person name="Assis F."/>
            <person name="Boratto P."/>
            <person name="Andrade M."/>
            <person name="Kroon E.G."/>
            <person name="Ribeiro B."/>
            <person name="Bergier I."/>
            <person name="Seligmann H."/>
            <person name="Ghigo E."/>
            <person name="Colson P."/>
            <person name="Levasseur A."/>
            <person name="Kroemer G."/>
            <person name="Raoult D."/>
            <person name="La Scola B."/>
        </authorList>
    </citation>
    <scope>NUCLEOTIDE SEQUENCE [LARGE SCALE GENOMIC DNA]</scope>
    <source>
        <strain evidence="1">Deep ocean</strain>
    </source>
</reference>
<dbReference type="GeneID" id="80517362"/>
<evidence type="ECO:0000313" key="1">
    <source>
        <dbReference type="EMBL" id="QKU34057.1"/>
    </source>
</evidence>
<proteinExistence type="predicted"/>
<dbReference type="KEGG" id="vg:80517362"/>
<evidence type="ECO:0008006" key="2">
    <source>
        <dbReference type="Google" id="ProtNLM"/>
    </source>
</evidence>
<dbReference type="Gene3D" id="3.40.50.410">
    <property type="entry name" value="von Willebrand factor, type A domain"/>
    <property type="match status" value="1"/>
</dbReference>
<accession>A0A6N1NM92</accession>
<name>A0A6N1NM92_9VIRU</name>
<sequence length="1023" mass="116882">MENYISATVYPTFDGYFAKVFVPEGITKTKNKCNTVVILDRSGSMGHNVAKIYNSILPSVFEKLDYSPEDTITTISFDSSVIVNTETTNSMRKKSMHDGGTTYMSGAIKELRNYLSTIGEGNLRILTISDGELHDQNETVKLASELSKQIGGKFAINSQAVRFFTSNQQPDTRGLASVLQFNTINESNLVDINSKLDNDTIIAQFVSLFYNDGLNMSHKLATDTAILMTNPWSKPTNSISLYSGENTLWLKDLPSQLSVDQIKIDFDIEDVSKEKIDTLMQPKLELFLNKLKVLKVVNTVESREEINQMMAYLSKLQQWMEMNNTDTVKLLGNHSLRGRIDYFKCMLEKRKKTIFQLMLEVANDDRVSKLNSAQQADYLRSLDTNRNTKALSRRALEDGIDFDDVVHKEVRAMRANLDQLLSIDDTNHSVSFYSQETTLSGIKSVCSLVDEGILDDLAAHEILQMINIVGVAVNAQIGDYPDAMCWRVNNIFPGCHLSVSDITMAHIQSGGQKLYPPGFEQNSRHELTTVVPIFEDLRIANFLRKYAPSILEYVASIGMRRIIAGINMTNCYTVCAGILKMVEELNANKSSLNIDTFVKLVKTYDVFVGGYFDHVMPYIKEQDPKLTYFIGNNGLTNMIHPLYKLVKSNKTTFIPNILRSIYSYEAYQTIKRIIKKQETKDKFVEDTLHKILGIDLVGHATPITPLFEPNPTPEHYDSCDIDGEYLMQFVDKLKDFDYVALLPVFLSAVDSEDPESVIKQVQPVNDQMFCNNLGIDYDSFFYKFYSVVQSFVYTSKKSRVDDDKEQMKVPDLANKEAFIKWLKSYIAKQYQDDYVSRMTCKIKEEKRIVKDKLVDALTNCTTVEEFIILMKNGLIYCGVNYCIQNNASMGFIEIQTNLLNDKIDVPDRLKKIVVFLTAKDSYGNIVWNNGNVLRIKLADYEWIFNKFDGRKEFEVLKETYKLNPTHIYRNMPNRHGHSNDKPSYWACGYETLEDMVKNISDEEWQEYKRVHHNCCGINHLQSV</sequence>
<dbReference type="SUPFAM" id="SSF53300">
    <property type="entry name" value="vWA-like"/>
    <property type="match status" value="1"/>
</dbReference>
<dbReference type="CDD" id="cd00198">
    <property type="entry name" value="vWFA"/>
    <property type="match status" value="1"/>
</dbReference>
<protein>
    <recommendedName>
        <fullName evidence="2">VWFA domain-containing protein</fullName>
    </recommendedName>
</protein>
<dbReference type="EMBL" id="MF405918">
    <property type="protein sequence ID" value="QKU34057.1"/>
    <property type="molecule type" value="Genomic_DNA"/>
</dbReference>
<organism evidence="1">
    <name type="scientific">Tupanvirus deep ocean</name>
    <dbReference type="NCBI Taxonomy" id="2126984"/>
    <lineage>
        <taxon>Viruses</taxon>
        <taxon>Varidnaviria</taxon>
        <taxon>Bamfordvirae</taxon>
        <taxon>Nucleocytoviricota</taxon>
        <taxon>Megaviricetes</taxon>
        <taxon>Imitervirales</taxon>
        <taxon>Mimiviridae</taxon>
        <taxon>Megamimivirinae</taxon>
        <taxon>Tupanvirus</taxon>
        <taxon>Tupanvirus altamarinense</taxon>
    </lineage>
</organism>
<dbReference type="InterPro" id="IPR036465">
    <property type="entry name" value="vWFA_dom_sf"/>
</dbReference>